<dbReference type="Proteomes" id="UP000257109">
    <property type="component" value="Unassembled WGS sequence"/>
</dbReference>
<accession>A0A371IC41</accession>
<keyword evidence="2" id="KW-1185">Reference proteome</keyword>
<dbReference type="EMBL" id="QJKJ01000435">
    <property type="protein sequence ID" value="RDY12608.1"/>
    <property type="molecule type" value="Genomic_DNA"/>
</dbReference>
<gene>
    <name evidence="1" type="ORF">CR513_02564</name>
</gene>
<organism evidence="1 2">
    <name type="scientific">Mucuna pruriens</name>
    <name type="common">Velvet bean</name>
    <name type="synonym">Dolichos pruriens</name>
    <dbReference type="NCBI Taxonomy" id="157652"/>
    <lineage>
        <taxon>Eukaryota</taxon>
        <taxon>Viridiplantae</taxon>
        <taxon>Streptophyta</taxon>
        <taxon>Embryophyta</taxon>
        <taxon>Tracheophyta</taxon>
        <taxon>Spermatophyta</taxon>
        <taxon>Magnoliopsida</taxon>
        <taxon>eudicotyledons</taxon>
        <taxon>Gunneridae</taxon>
        <taxon>Pentapetalae</taxon>
        <taxon>rosids</taxon>
        <taxon>fabids</taxon>
        <taxon>Fabales</taxon>
        <taxon>Fabaceae</taxon>
        <taxon>Papilionoideae</taxon>
        <taxon>50 kb inversion clade</taxon>
        <taxon>NPAAA clade</taxon>
        <taxon>indigoferoid/millettioid clade</taxon>
        <taxon>Phaseoleae</taxon>
        <taxon>Mucuna</taxon>
    </lineage>
</organism>
<feature type="non-terminal residue" evidence="1">
    <location>
        <position position="1"/>
    </location>
</feature>
<protein>
    <recommendedName>
        <fullName evidence="3">Retrotransposon gag domain-containing protein</fullName>
    </recommendedName>
</protein>
<reference evidence="1" key="1">
    <citation type="submission" date="2018-05" db="EMBL/GenBank/DDBJ databases">
        <title>Draft genome of Mucuna pruriens seed.</title>
        <authorList>
            <person name="Nnadi N.E."/>
            <person name="Vos R."/>
            <person name="Hasami M.H."/>
            <person name="Devisetty U.K."/>
            <person name="Aguiy J.C."/>
        </authorList>
    </citation>
    <scope>NUCLEOTIDE SEQUENCE [LARGE SCALE GENOMIC DNA]</scope>
    <source>
        <strain evidence="1">JCA_2017</strain>
    </source>
</reference>
<evidence type="ECO:0008006" key="3">
    <source>
        <dbReference type="Google" id="ProtNLM"/>
    </source>
</evidence>
<sequence>MTVAPPPVNNEKLSSLKEQVRAIEGTSSHGLDATNLCLVPDIILPADFKVPKFEKYKGSSCPRVHLAMYCRKMTSFINQDKILVHCFQDSLTGAALSWYVNLESAYVKTWMDLAETFIRQYQYNEDMAPNRS</sequence>
<comment type="caution">
    <text evidence="1">The sequence shown here is derived from an EMBL/GenBank/DDBJ whole genome shotgun (WGS) entry which is preliminary data.</text>
</comment>
<proteinExistence type="predicted"/>
<dbReference type="OrthoDB" id="1432691at2759"/>
<evidence type="ECO:0000313" key="2">
    <source>
        <dbReference type="Proteomes" id="UP000257109"/>
    </source>
</evidence>
<dbReference type="PANTHER" id="PTHR33223">
    <property type="entry name" value="CCHC-TYPE DOMAIN-CONTAINING PROTEIN"/>
    <property type="match status" value="1"/>
</dbReference>
<dbReference type="AlphaFoldDB" id="A0A371IC41"/>
<name>A0A371IC41_MUCPR</name>
<dbReference type="PANTHER" id="PTHR33223:SF8">
    <property type="entry name" value="OS04G0172440 PROTEIN"/>
    <property type="match status" value="1"/>
</dbReference>
<evidence type="ECO:0000313" key="1">
    <source>
        <dbReference type="EMBL" id="RDY12608.1"/>
    </source>
</evidence>